<accession>A0A087SZU8</accession>
<evidence type="ECO:0000313" key="3">
    <source>
        <dbReference type="Proteomes" id="UP000054359"/>
    </source>
</evidence>
<feature type="compositionally biased region" description="Low complexity" evidence="1">
    <location>
        <begin position="56"/>
        <end position="68"/>
    </location>
</feature>
<organism evidence="2 3">
    <name type="scientific">Stegodyphus mimosarum</name>
    <name type="common">African social velvet spider</name>
    <dbReference type="NCBI Taxonomy" id="407821"/>
    <lineage>
        <taxon>Eukaryota</taxon>
        <taxon>Metazoa</taxon>
        <taxon>Ecdysozoa</taxon>
        <taxon>Arthropoda</taxon>
        <taxon>Chelicerata</taxon>
        <taxon>Arachnida</taxon>
        <taxon>Araneae</taxon>
        <taxon>Araneomorphae</taxon>
        <taxon>Entelegynae</taxon>
        <taxon>Eresoidea</taxon>
        <taxon>Eresidae</taxon>
        <taxon>Stegodyphus</taxon>
    </lineage>
</organism>
<dbReference type="AlphaFoldDB" id="A0A087SZU8"/>
<evidence type="ECO:0000313" key="2">
    <source>
        <dbReference type="EMBL" id="KFM58387.1"/>
    </source>
</evidence>
<dbReference type="Proteomes" id="UP000054359">
    <property type="component" value="Unassembled WGS sequence"/>
</dbReference>
<feature type="region of interest" description="Disordered" evidence="1">
    <location>
        <begin position="80"/>
        <end position="121"/>
    </location>
</feature>
<name>A0A087SZU8_STEMI</name>
<proteinExistence type="predicted"/>
<gene>
    <name evidence="2" type="ORF">X975_01511</name>
</gene>
<dbReference type="EMBL" id="KK112721">
    <property type="protein sequence ID" value="KFM58387.1"/>
    <property type="molecule type" value="Genomic_DNA"/>
</dbReference>
<feature type="compositionally biased region" description="Basic residues" evidence="1">
    <location>
        <begin position="30"/>
        <end position="40"/>
    </location>
</feature>
<protein>
    <submittedName>
        <fullName evidence="2">Uncharacterized protein</fullName>
    </submittedName>
</protein>
<reference evidence="2 3" key="1">
    <citation type="submission" date="2013-11" db="EMBL/GenBank/DDBJ databases">
        <title>Genome sequencing of Stegodyphus mimosarum.</title>
        <authorList>
            <person name="Bechsgaard J."/>
        </authorList>
    </citation>
    <scope>NUCLEOTIDE SEQUENCE [LARGE SCALE GENOMIC DNA]</scope>
</reference>
<keyword evidence="3" id="KW-1185">Reference proteome</keyword>
<feature type="region of interest" description="Disordered" evidence="1">
    <location>
        <begin position="30"/>
        <end position="68"/>
    </location>
</feature>
<sequence length="184" mass="21000">MDSAGEARVEATIETLSEIPENIKEELKKKRRRLKEKRSKTSQETNSFDLETIEPDTTSDISSRTDSVTKLPRFLPELGKHHLLKGTEKSSITSEISSDVSSGEQLRPIPPPRKSKKIYSLREITSLQSKSDEDAVQEINNTEENVEGVALQKEELNKQYAECHPRAQRRNLMKRDIMKQDHVA</sequence>
<feature type="non-terminal residue" evidence="2">
    <location>
        <position position="184"/>
    </location>
</feature>
<evidence type="ECO:0000256" key="1">
    <source>
        <dbReference type="SAM" id="MobiDB-lite"/>
    </source>
</evidence>
<feature type="compositionally biased region" description="Low complexity" evidence="1">
    <location>
        <begin position="89"/>
        <end position="102"/>
    </location>
</feature>